<keyword evidence="9" id="KW-0812">Transmembrane</keyword>
<keyword evidence="7" id="KW-0539">Nucleus</keyword>
<evidence type="ECO:0000256" key="4">
    <source>
        <dbReference type="ARBA" id="ARBA00023015"/>
    </source>
</evidence>
<keyword evidence="6" id="KW-0804">Transcription</keyword>
<dbReference type="OrthoDB" id="2264294at2759"/>
<evidence type="ECO:0000256" key="7">
    <source>
        <dbReference type="ARBA" id="ARBA00023242"/>
    </source>
</evidence>
<evidence type="ECO:0000256" key="6">
    <source>
        <dbReference type="ARBA" id="ARBA00023163"/>
    </source>
</evidence>
<dbReference type="PANTHER" id="PTHR31313:SF81">
    <property type="entry name" value="TY1 ENHANCER ACTIVATOR"/>
    <property type="match status" value="1"/>
</dbReference>
<keyword evidence="9" id="KW-0472">Membrane</keyword>
<evidence type="ECO:0000256" key="9">
    <source>
        <dbReference type="SAM" id="Phobius"/>
    </source>
</evidence>
<feature type="transmembrane region" description="Helical" evidence="9">
    <location>
        <begin position="733"/>
        <end position="754"/>
    </location>
</feature>
<dbReference type="Gene3D" id="4.10.240.10">
    <property type="entry name" value="Zn(2)-C6 fungal-type DNA-binding domain"/>
    <property type="match status" value="1"/>
</dbReference>
<dbReference type="CDD" id="cd00067">
    <property type="entry name" value="GAL4"/>
    <property type="match status" value="1"/>
</dbReference>
<dbReference type="EMBL" id="KV440985">
    <property type="protein sequence ID" value="OAD71482.1"/>
    <property type="molecule type" value="Genomic_DNA"/>
</dbReference>
<dbReference type="GO" id="GO:0005634">
    <property type="term" value="C:nucleus"/>
    <property type="evidence" value="ECO:0007669"/>
    <property type="project" value="UniProtKB-SubCell"/>
</dbReference>
<feature type="region of interest" description="Disordered" evidence="8">
    <location>
        <begin position="989"/>
        <end position="1009"/>
    </location>
</feature>
<feature type="compositionally biased region" description="Low complexity" evidence="8">
    <location>
        <begin position="1000"/>
        <end position="1009"/>
    </location>
</feature>
<dbReference type="InParanoid" id="A0A162TW90"/>
<dbReference type="InterPro" id="IPR007219">
    <property type="entry name" value="XnlR_reg_dom"/>
</dbReference>
<dbReference type="GO" id="GO:0008270">
    <property type="term" value="F:zinc ion binding"/>
    <property type="evidence" value="ECO:0007669"/>
    <property type="project" value="InterPro"/>
</dbReference>
<comment type="subcellular location">
    <subcellularLocation>
        <location evidence="1">Nucleus</location>
    </subcellularLocation>
</comment>
<dbReference type="STRING" id="763407.A0A162TW90"/>
<dbReference type="PANTHER" id="PTHR31313">
    <property type="entry name" value="TY1 ENHANCER ACTIVATOR"/>
    <property type="match status" value="1"/>
</dbReference>
<feature type="domain" description="Zn(2)-C6 fungal-type" evidence="10">
    <location>
        <begin position="144"/>
        <end position="176"/>
    </location>
</feature>
<dbReference type="CDD" id="cd15486">
    <property type="entry name" value="ZIP_Sip4"/>
    <property type="match status" value="1"/>
</dbReference>
<keyword evidence="9" id="KW-1133">Transmembrane helix</keyword>
<name>A0A162TW90_PHYB8</name>
<dbReference type="InterPro" id="IPR051615">
    <property type="entry name" value="Transcr_Regulatory_Elem"/>
</dbReference>
<evidence type="ECO:0000256" key="1">
    <source>
        <dbReference type="ARBA" id="ARBA00004123"/>
    </source>
</evidence>
<dbReference type="GO" id="GO:0003677">
    <property type="term" value="F:DNA binding"/>
    <property type="evidence" value="ECO:0007669"/>
    <property type="project" value="UniProtKB-KW"/>
</dbReference>
<dbReference type="SUPFAM" id="SSF57701">
    <property type="entry name" value="Zn2/Cys6 DNA-binding domain"/>
    <property type="match status" value="1"/>
</dbReference>
<feature type="compositionally biased region" description="Basic residues" evidence="8">
    <location>
        <begin position="826"/>
        <end position="843"/>
    </location>
</feature>
<feature type="compositionally biased region" description="Polar residues" evidence="8">
    <location>
        <begin position="123"/>
        <end position="133"/>
    </location>
</feature>
<dbReference type="InterPro" id="IPR036864">
    <property type="entry name" value="Zn2-C6_fun-type_DNA-bd_sf"/>
</dbReference>
<keyword evidence="3" id="KW-0862">Zinc</keyword>
<dbReference type="Pfam" id="PF00172">
    <property type="entry name" value="Zn_clus"/>
    <property type="match status" value="1"/>
</dbReference>
<dbReference type="PROSITE" id="PS50048">
    <property type="entry name" value="ZN2_CY6_FUNGAL_2"/>
    <property type="match status" value="1"/>
</dbReference>
<keyword evidence="5" id="KW-0238">DNA-binding</keyword>
<keyword evidence="12" id="KW-1185">Reference proteome</keyword>
<sequence length="1102" mass="123752">MSTPTRWTRHLPQTIQHTPQPAQPAQQTQPSQPTQPAQQASQLTPQATVQEQYARTDKYFKMEVPREYGLLQPKSQPQLQPQLQLQPQPQHQPQHQPQQQPYFQQPYHPSGYARPIQPIAPGTGQNYRGSNESVESKRIRISRACDACRRKKIKCTTDNNSGPCRNCTQSCVECTYNDRAKRRGPPKGYIDILENRLKRMERILGGLSDNEGSEDGQPKKKVAKQAENLDKIVATQDSFKSATVTQSPATGQNNGGKRAAVDTKDDEKPLAVGLSSISNEARTRFVGDMSPLPFLAHKINFEDPRFSNQFGMQIRKFGQSLVFYECEDQSNGHLSENILRELGMLGPGETIKGMNDWIFRVSGLDKQMSDRLMKIYFLYIHPGLPVINKKLFLKQYRGNVGGYPSAPLLNAIYGSAVRYIEMCKLFGDKAPPEYGDDKPIPEGWSEKLFENLIVYVKGRYNPCISTIQAIVVGHNHRASVDEKMTSGWLLNSAAIRMAQDLGLHRSSEKWDIPESEKETRKRVWWAVYIMDKWSSASTGRPQTIFDEDCDEEYPCEAASWDEVMDTPDKSETGDEDGPRFPSLDTGAARKIKGEKIPIYQPFVQLVKLSEILGKVLQGLYTPKAKKHSALHGSDSIISYLDGVLSEWKSALPPALQISNVNVHRLDSRGQTPLLSMSGLIYLSYCTLLILLHRPFIEKDGEQKTRSSLSSLSICTSAATRCADIAKKMHYRDFLLVSWNFAIYPVFTAAVIHIYNAANPDSIVSEVARANLVRAVLVIKRLSKMTSSAERLYNILKQLMDFHKIPFNDHDLSDQEERAAQDGNMPKKTRITYRKRNQKRKHMLRGSSESQNDYSTGDSPHGQISVSVSPMETSVERPSSAGSGSSAVYGDWINGLYPTLQKNNTQAVSMAAEGPSANNVLDTDPHILRQFGLLPGQLFTPLESLSLQQQQQHRSENNLGNGLVMAPSFSDKFMFGLDSTGMDGFQTPWQQDSNTYSTTNQTPQVQQQLSQPHLFQAPIVSSANNLENTFFRNRPDNPFWSVPSSIEFDDWAAYFLPGEMQQGFSTSTSTPIKTSSTQLPNQNEDKSNNNNSTHQHPWPLCPM</sequence>
<feature type="compositionally biased region" description="Polar residues" evidence="8">
    <location>
        <begin position="846"/>
        <end position="871"/>
    </location>
</feature>
<protein>
    <submittedName>
        <fullName evidence="11">Zn(2)-C6 fungal-specific transcription factor</fullName>
    </submittedName>
</protein>
<dbReference type="Pfam" id="PF04082">
    <property type="entry name" value="Fungal_trans"/>
    <property type="match status" value="1"/>
</dbReference>
<gene>
    <name evidence="11" type="ORF">PHYBLDRAFT_170154</name>
</gene>
<dbReference type="SMART" id="SM00066">
    <property type="entry name" value="GAL4"/>
    <property type="match status" value="1"/>
</dbReference>
<evidence type="ECO:0000256" key="3">
    <source>
        <dbReference type="ARBA" id="ARBA00022833"/>
    </source>
</evidence>
<feature type="compositionally biased region" description="Low complexity" evidence="8">
    <location>
        <begin position="75"/>
        <end position="109"/>
    </location>
</feature>
<feature type="region of interest" description="Disordered" evidence="8">
    <location>
        <begin position="1063"/>
        <end position="1102"/>
    </location>
</feature>
<proteinExistence type="predicted"/>
<feature type="compositionally biased region" description="Low complexity" evidence="8">
    <location>
        <begin position="12"/>
        <end position="48"/>
    </location>
</feature>
<evidence type="ECO:0000256" key="2">
    <source>
        <dbReference type="ARBA" id="ARBA00022723"/>
    </source>
</evidence>
<dbReference type="AlphaFoldDB" id="A0A162TW90"/>
<feature type="region of interest" description="Disordered" evidence="8">
    <location>
        <begin position="1"/>
        <end position="49"/>
    </location>
</feature>
<feature type="region of interest" description="Disordered" evidence="8">
    <location>
        <begin position="75"/>
        <end position="136"/>
    </location>
</feature>
<evidence type="ECO:0000313" key="11">
    <source>
        <dbReference type="EMBL" id="OAD71482.1"/>
    </source>
</evidence>
<keyword evidence="2" id="KW-0479">Metal-binding</keyword>
<feature type="transmembrane region" description="Helical" evidence="9">
    <location>
        <begin position="673"/>
        <end position="691"/>
    </location>
</feature>
<organism evidence="11 12">
    <name type="scientific">Phycomyces blakesleeanus (strain ATCC 8743b / DSM 1359 / FGSC 10004 / NBRC 33097 / NRRL 1555)</name>
    <dbReference type="NCBI Taxonomy" id="763407"/>
    <lineage>
        <taxon>Eukaryota</taxon>
        <taxon>Fungi</taxon>
        <taxon>Fungi incertae sedis</taxon>
        <taxon>Mucoromycota</taxon>
        <taxon>Mucoromycotina</taxon>
        <taxon>Mucoromycetes</taxon>
        <taxon>Mucorales</taxon>
        <taxon>Phycomycetaceae</taxon>
        <taxon>Phycomyces</taxon>
    </lineage>
</organism>
<dbReference type="GO" id="GO:0000981">
    <property type="term" value="F:DNA-binding transcription factor activity, RNA polymerase II-specific"/>
    <property type="evidence" value="ECO:0007669"/>
    <property type="project" value="InterPro"/>
</dbReference>
<evidence type="ECO:0000256" key="8">
    <source>
        <dbReference type="SAM" id="MobiDB-lite"/>
    </source>
</evidence>
<accession>A0A162TW90</accession>
<dbReference type="VEuPathDB" id="FungiDB:PHYBLDRAFT_170154"/>
<feature type="compositionally biased region" description="Low complexity" evidence="8">
    <location>
        <begin position="1064"/>
        <end position="1076"/>
    </location>
</feature>
<evidence type="ECO:0000256" key="5">
    <source>
        <dbReference type="ARBA" id="ARBA00023125"/>
    </source>
</evidence>
<dbReference type="CDD" id="cd12148">
    <property type="entry name" value="fungal_TF_MHR"/>
    <property type="match status" value="1"/>
</dbReference>
<feature type="region of interest" description="Disordered" evidence="8">
    <location>
        <begin position="814"/>
        <end position="883"/>
    </location>
</feature>
<keyword evidence="4" id="KW-0805">Transcription regulation</keyword>
<dbReference type="SMART" id="SM00906">
    <property type="entry name" value="Fungal_trans"/>
    <property type="match status" value="1"/>
</dbReference>
<evidence type="ECO:0000313" key="12">
    <source>
        <dbReference type="Proteomes" id="UP000077315"/>
    </source>
</evidence>
<dbReference type="Proteomes" id="UP000077315">
    <property type="component" value="Unassembled WGS sequence"/>
</dbReference>
<dbReference type="InterPro" id="IPR001138">
    <property type="entry name" value="Zn2Cys6_DnaBD"/>
</dbReference>
<feature type="compositionally biased region" description="Polar residues" evidence="8">
    <location>
        <begin position="989"/>
        <end position="999"/>
    </location>
</feature>
<dbReference type="RefSeq" id="XP_018289522.1">
    <property type="nucleotide sequence ID" value="XM_018436265.1"/>
</dbReference>
<dbReference type="GO" id="GO:0006351">
    <property type="term" value="P:DNA-templated transcription"/>
    <property type="evidence" value="ECO:0007669"/>
    <property type="project" value="InterPro"/>
</dbReference>
<reference evidence="12" key="1">
    <citation type="submission" date="2015-06" db="EMBL/GenBank/DDBJ databases">
        <title>Expansion of signal transduction pathways in fungi by whole-genome duplication.</title>
        <authorList>
            <consortium name="DOE Joint Genome Institute"/>
            <person name="Corrochano L.M."/>
            <person name="Kuo A."/>
            <person name="Marcet-Houben M."/>
            <person name="Polaino S."/>
            <person name="Salamov A."/>
            <person name="Villalobos J.M."/>
            <person name="Alvarez M.I."/>
            <person name="Avalos J."/>
            <person name="Benito E.P."/>
            <person name="Benoit I."/>
            <person name="Burger G."/>
            <person name="Camino L.P."/>
            <person name="Canovas D."/>
            <person name="Cerda-Olmedo E."/>
            <person name="Cheng J.-F."/>
            <person name="Dominguez A."/>
            <person name="Elias M."/>
            <person name="Eslava A.P."/>
            <person name="Glaser F."/>
            <person name="Grimwood J."/>
            <person name="Gutierrez G."/>
            <person name="Heitman J."/>
            <person name="Henrissat B."/>
            <person name="Iturriaga E.A."/>
            <person name="Lang B.F."/>
            <person name="Lavin J.L."/>
            <person name="Lee S."/>
            <person name="Li W."/>
            <person name="Lindquist E."/>
            <person name="Lopez-Garcia S."/>
            <person name="Luque E.M."/>
            <person name="Marcos A.T."/>
            <person name="Martin J."/>
            <person name="McCluskey K."/>
            <person name="Medina H.R."/>
            <person name="Miralles-Duran A."/>
            <person name="Miyazaki A."/>
            <person name="Munoz-Torres E."/>
            <person name="Oguiza J.A."/>
            <person name="Ohm R."/>
            <person name="Olmedo M."/>
            <person name="Orejas M."/>
            <person name="Ortiz-Castellanos L."/>
            <person name="Pisabarro A.G."/>
            <person name="Rodriguez-Romero J."/>
            <person name="Ruiz-Herrera J."/>
            <person name="Ruiz-Vazquez R."/>
            <person name="Sanz C."/>
            <person name="Schackwitz W."/>
            <person name="Schmutz J."/>
            <person name="Shahriari M."/>
            <person name="Shelest E."/>
            <person name="Silva-Franco F."/>
            <person name="Soanes D."/>
            <person name="Syed K."/>
            <person name="Tagua V.G."/>
            <person name="Talbot N.J."/>
            <person name="Thon M."/>
            <person name="De vries R.P."/>
            <person name="Wiebenga A."/>
            <person name="Yadav J.S."/>
            <person name="Braun E.L."/>
            <person name="Baker S."/>
            <person name="Garre V."/>
            <person name="Horwitz B."/>
            <person name="Torres-Martinez S."/>
            <person name="Idnurm A."/>
            <person name="Herrera-Estrella A."/>
            <person name="Gabaldon T."/>
            <person name="Grigoriev I.V."/>
        </authorList>
    </citation>
    <scope>NUCLEOTIDE SEQUENCE [LARGE SCALE GENOMIC DNA]</scope>
    <source>
        <strain evidence="12">NRRL 1555(-)</strain>
    </source>
</reference>
<evidence type="ECO:0000259" key="10">
    <source>
        <dbReference type="PROSITE" id="PS50048"/>
    </source>
</evidence>
<feature type="region of interest" description="Disordered" evidence="8">
    <location>
        <begin position="240"/>
        <end position="265"/>
    </location>
</feature>
<feature type="compositionally biased region" description="Polar residues" evidence="8">
    <location>
        <begin position="240"/>
        <end position="252"/>
    </location>
</feature>
<dbReference type="PROSITE" id="PS00463">
    <property type="entry name" value="ZN2_CY6_FUNGAL_1"/>
    <property type="match status" value="1"/>
</dbReference>
<dbReference type="GeneID" id="28997171"/>